<dbReference type="EMBL" id="FOZN01000002">
    <property type="protein sequence ID" value="SFS12115.1"/>
    <property type="molecule type" value="Genomic_DNA"/>
</dbReference>
<evidence type="ECO:0000256" key="3">
    <source>
        <dbReference type="ARBA" id="ARBA00023163"/>
    </source>
</evidence>
<sequence>MDSDHAAPLPDETDLRLAHLLQIAPRASWADAARVLGGSPTMLASRWRRLEADGSAWLSVYPNPQATGWQTAFVELDVRGVRLAREEVLQRLCAQPAVVGVSETDRLGSLTATVFAPDQPALVALLLDELPQLVPGIDAIVRIAVRVHAEGAQWRLDALTEREQRAAAGLAPARAGQPRVERAGDDAVIAALIEAPRAPIATLARTLGQHPTTVHRRVQRLLADGSVSMRCDLSPRKAGWQVERTWLLEAPMLPLDAVAARLRGMRELRLAASLSGDAQLAVTAYSRTLAASVALEPRILDAFPEARVVGRVHHLRTRKRMGRVLDAEERPVSRQPLPA</sequence>
<gene>
    <name evidence="5" type="ORF">SAMN04487783_1674</name>
</gene>
<dbReference type="GO" id="GO:0043200">
    <property type="term" value="P:response to amino acid"/>
    <property type="evidence" value="ECO:0007669"/>
    <property type="project" value="TreeGrafter"/>
</dbReference>
<dbReference type="InterPro" id="IPR036388">
    <property type="entry name" value="WH-like_DNA-bd_sf"/>
</dbReference>
<name>A0AA94HMU6_9MICO</name>
<dbReference type="AlphaFoldDB" id="A0AA94HMU6"/>
<evidence type="ECO:0000256" key="2">
    <source>
        <dbReference type="ARBA" id="ARBA00023125"/>
    </source>
</evidence>
<keyword evidence="2" id="KW-0238">DNA-binding</keyword>
<proteinExistence type="predicted"/>
<protein>
    <submittedName>
        <fullName evidence="5">Transcriptional regulator, AsnC family</fullName>
    </submittedName>
</protein>
<accession>A0AA94HMU6</accession>
<dbReference type="Gene3D" id="1.10.10.10">
    <property type="entry name" value="Winged helix-like DNA-binding domain superfamily/Winged helix DNA-binding domain"/>
    <property type="match status" value="2"/>
</dbReference>
<comment type="caution">
    <text evidence="5">The sequence shown here is derived from an EMBL/GenBank/DDBJ whole genome shotgun (WGS) entry which is preliminary data.</text>
</comment>
<evidence type="ECO:0000313" key="5">
    <source>
        <dbReference type="EMBL" id="SFS12115.1"/>
    </source>
</evidence>
<dbReference type="InterPro" id="IPR000485">
    <property type="entry name" value="AsnC-type_HTH_dom"/>
</dbReference>
<dbReference type="PANTHER" id="PTHR30154">
    <property type="entry name" value="LEUCINE-RESPONSIVE REGULATORY PROTEIN"/>
    <property type="match status" value="1"/>
</dbReference>
<dbReference type="Pfam" id="PF13404">
    <property type="entry name" value="HTH_AsnC-type"/>
    <property type="match status" value="2"/>
</dbReference>
<feature type="domain" description="HTH asnC-type" evidence="4">
    <location>
        <begin position="185"/>
        <end position="221"/>
    </location>
</feature>
<evidence type="ECO:0000256" key="1">
    <source>
        <dbReference type="ARBA" id="ARBA00023015"/>
    </source>
</evidence>
<evidence type="ECO:0000313" key="6">
    <source>
        <dbReference type="Proteomes" id="UP000198506"/>
    </source>
</evidence>
<keyword evidence="3" id="KW-0804">Transcription</keyword>
<evidence type="ECO:0000259" key="4">
    <source>
        <dbReference type="Pfam" id="PF13404"/>
    </source>
</evidence>
<dbReference type="PANTHER" id="PTHR30154:SF34">
    <property type="entry name" value="TRANSCRIPTIONAL REGULATOR AZLB"/>
    <property type="match status" value="1"/>
</dbReference>
<dbReference type="SMART" id="SM00344">
    <property type="entry name" value="HTH_ASNC"/>
    <property type="match status" value="1"/>
</dbReference>
<dbReference type="GO" id="GO:0005829">
    <property type="term" value="C:cytosol"/>
    <property type="evidence" value="ECO:0007669"/>
    <property type="project" value="TreeGrafter"/>
</dbReference>
<dbReference type="InterPro" id="IPR036390">
    <property type="entry name" value="WH_DNA-bd_sf"/>
</dbReference>
<dbReference type="Proteomes" id="UP000198506">
    <property type="component" value="Unassembled WGS sequence"/>
</dbReference>
<keyword evidence="6" id="KW-1185">Reference proteome</keyword>
<dbReference type="GO" id="GO:0043565">
    <property type="term" value="F:sequence-specific DNA binding"/>
    <property type="evidence" value="ECO:0007669"/>
    <property type="project" value="InterPro"/>
</dbReference>
<dbReference type="SUPFAM" id="SSF46785">
    <property type="entry name" value="Winged helix' DNA-binding domain"/>
    <property type="match status" value="1"/>
</dbReference>
<reference evidence="5 6" key="1">
    <citation type="submission" date="2016-10" db="EMBL/GenBank/DDBJ databases">
        <authorList>
            <person name="Varghese N."/>
            <person name="Submissions S."/>
        </authorList>
    </citation>
    <scope>NUCLEOTIDE SEQUENCE [LARGE SCALE GENOMIC DNA]</scope>
    <source>
        <strain evidence="5 6">IAM 15147</strain>
    </source>
</reference>
<dbReference type="InterPro" id="IPR019888">
    <property type="entry name" value="Tscrpt_reg_AsnC-like"/>
</dbReference>
<keyword evidence="1" id="KW-0805">Transcription regulation</keyword>
<organism evidence="5 6">
    <name type="scientific">Agrococcus baldri</name>
    <dbReference type="NCBI Taxonomy" id="153730"/>
    <lineage>
        <taxon>Bacteria</taxon>
        <taxon>Bacillati</taxon>
        <taxon>Actinomycetota</taxon>
        <taxon>Actinomycetes</taxon>
        <taxon>Micrococcales</taxon>
        <taxon>Microbacteriaceae</taxon>
        <taxon>Agrococcus</taxon>
    </lineage>
</organism>
<dbReference type="RefSeq" id="WP_177220306.1">
    <property type="nucleotide sequence ID" value="NZ_FOZN01000002.1"/>
</dbReference>
<feature type="domain" description="HTH asnC-type" evidence="4">
    <location>
        <begin position="11"/>
        <end position="51"/>
    </location>
</feature>